<organism evidence="2">
    <name type="scientific">viral metagenome</name>
    <dbReference type="NCBI Taxonomy" id="1070528"/>
    <lineage>
        <taxon>unclassified sequences</taxon>
        <taxon>metagenomes</taxon>
        <taxon>organismal metagenomes</taxon>
    </lineage>
</organism>
<feature type="region of interest" description="Disordered" evidence="1">
    <location>
        <begin position="506"/>
        <end position="602"/>
    </location>
</feature>
<feature type="compositionally biased region" description="Basic residues" evidence="1">
    <location>
        <begin position="560"/>
        <end position="584"/>
    </location>
</feature>
<reference evidence="2" key="1">
    <citation type="journal article" date="2020" name="Nature">
        <title>Giant virus diversity and host interactions through global metagenomics.</title>
        <authorList>
            <person name="Schulz F."/>
            <person name="Roux S."/>
            <person name="Paez-Espino D."/>
            <person name="Jungbluth S."/>
            <person name="Walsh D.A."/>
            <person name="Denef V.J."/>
            <person name="McMahon K.D."/>
            <person name="Konstantinidis K.T."/>
            <person name="Eloe-Fadrosh E.A."/>
            <person name="Kyrpides N.C."/>
            <person name="Woyke T."/>
        </authorList>
    </citation>
    <scope>NUCLEOTIDE SEQUENCE</scope>
    <source>
        <strain evidence="2">GVMAG-M-3300023184-190</strain>
    </source>
</reference>
<feature type="compositionally biased region" description="Gly residues" evidence="1">
    <location>
        <begin position="450"/>
        <end position="460"/>
    </location>
</feature>
<feature type="compositionally biased region" description="Basic residues" evidence="1">
    <location>
        <begin position="591"/>
        <end position="602"/>
    </location>
</feature>
<feature type="region of interest" description="Disordered" evidence="1">
    <location>
        <begin position="389"/>
        <end position="476"/>
    </location>
</feature>
<accession>A0A6C0I2N7</accession>
<evidence type="ECO:0000256" key="1">
    <source>
        <dbReference type="SAM" id="MobiDB-lite"/>
    </source>
</evidence>
<protein>
    <submittedName>
        <fullName evidence="2">Uncharacterized protein</fullName>
    </submittedName>
</protein>
<dbReference type="EMBL" id="MN740085">
    <property type="protein sequence ID" value="QHT87261.1"/>
    <property type="molecule type" value="Genomic_DNA"/>
</dbReference>
<name>A0A6C0I2N7_9ZZZZ</name>
<feature type="compositionally biased region" description="Low complexity" evidence="1">
    <location>
        <begin position="435"/>
        <end position="449"/>
    </location>
</feature>
<feature type="compositionally biased region" description="Acidic residues" evidence="1">
    <location>
        <begin position="543"/>
        <end position="556"/>
    </location>
</feature>
<sequence>MSSSSSSGAASGGGGGGGGGGGDSRYGTASGKFKQIARTARAKEAGDNWALIFQAIQDGTIDFDYDDAEGAVDAMGQLAKAVAADAGYLAEDSAPRREMLSSFLGDLGNLVTAIVKSTGLTTKKDRVNLLRSLGRSINDIYHLRMMDGLGETFAEIQIGSELRQIEANTMKTIRETKRAIEVSRAETESANDIRVYIARHVEALQRQAESELALHEVLGQQGVLKAQITLERLHSKFQLELMELESSAEAMKKTAAFETKKHELATQNQMLQSAVIILQQRARSNQWKEHNARSAAFAAILEAGAREAEVEAASRLMIRNGEYGEGFGGHFQSRLESSIAGTAANSARIAARDLATAARLEEERLARLAAAEDEDDDEDDEMVLAAMENLDDDDADGPGAGPKRRSSSSLAAGGGSMTKKRTSSSLAAGEGSMTKRGSSSSIAKGSAAASGGGGGGGGGGTKKRSSSTLAAGGDRPSLATRANAMLDNAVIGTFSTVSSLMGFGKPAAAAADNNQSRRTRSRSSSSSSSNVFKLDAFHGHENDNEEDEDEDEDEEEGRGGHKGGAAKRCTKGKRRNNVTKRCRKVCPPGVKRSKKTNRCLRR</sequence>
<evidence type="ECO:0000313" key="2">
    <source>
        <dbReference type="EMBL" id="QHT87261.1"/>
    </source>
</evidence>
<feature type="compositionally biased region" description="Gly residues" evidence="1">
    <location>
        <begin position="10"/>
        <end position="24"/>
    </location>
</feature>
<dbReference type="AlphaFoldDB" id="A0A6C0I2N7"/>
<proteinExistence type="predicted"/>
<feature type="region of interest" description="Disordered" evidence="1">
    <location>
        <begin position="1"/>
        <end position="26"/>
    </location>
</feature>